<keyword evidence="3" id="KW-0460">Magnesium</keyword>
<dbReference type="Gene3D" id="3.30.420.10">
    <property type="entry name" value="Ribonuclease H-like superfamily/Ribonuclease H"/>
    <property type="match status" value="1"/>
</dbReference>
<dbReference type="InterPro" id="IPR002176">
    <property type="entry name" value="X-over_junc_endoDNase_RuvC"/>
</dbReference>
<keyword evidence="5" id="KW-0233">DNA recombination</keyword>
<dbReference type="EMBL" id="LR796738">
    <property type="protein sequence ID" value="CAB4162688.1"/>
    <property type="molecule type" value="Genomic_DNA"/>
</dbReference>
<dbReference type="GO" id="GO:0006310">
    <property type="term" value="P:DNA recombination"/>
    <property type="evidence" value="ECO:0007669"/>
    <property type="project" value="UniProtKB-KW"/>
</dbReference>
<dbReference type="Pfam" id="PF02075">
    <property type="entry name" value="RuvC"/>
    <property type="match status" value="1"/>
</dbReference>
<evidence type="ECO:0000256" key="1">
    <source>
        <dbReference type="ARBA" id="ARBA00009518"/>
    </source>
</evidence>
<accession>A0A6J5NZZ9</accession>
<comment type="similarity">
    <text evidence="1">Belongs to the RuvC family.</text>
</comment>
<name>A0A6J5NZZ9_9CAUD</name>
<gene>
    <name evidence="7" type="ORF">UFOVP783_95</name>
</gene>
<reference evidence="7" key="1">
    <citation type="submission" date="2020-04" db="EMBL/GenBank/DDBJ databases">
        <authorList>
            <person name="Chiriac C."/>
            <person name="Salcher M."/>
            <person name="Ghai R."/>
            <person name="Kavagutti S V."/>
        </authorList>
    </citation>
    <scope>NUCLEOTIDE SEQUENCE</scope>
</reference>
<evidence type="ECO:0000256" key="4">
    <source>
        <dbReference type="ARBA" id="ARBA00023125"/>
    </source>
</evidence>
<keyword evidence="7" id="KW-0255">Endonuclease</keyword>
<proteinExistence type="inferred from homology"/>
<protein>
    <submittedName>
        <fullName evidence="7">RuvC Holliday junction resolvasome, endonuclease subunit</fullName>
    </submittedName>
</protein>
<evidence type="ECO:0000256" key="5">
    <source>
        <dbReference type="ARBA" id="ARBA00023172"/>
    </source>
</evidence>
<keyword evidence="6" id="KW-0234">DNA repair</keyword>
<keyword evidence="4" id="KW-0238">DNA-binding</keyword>
<dbReference type="GO" id="GO:0006281">
    <property type="term" value="P:DNA repair"/>
    <property type="evidence" value="ECO:0007669"/>
    <property type="project" value="UniProtKB-KW"/>
</dbReference>
<organism evidence="7">
    <name type="scientific">uncultured Caudovirales phage</name>
    <dbReference type="NCBI Taxonomy" id="2100421"/>
    <lineage>
        <taxon>Viruses</taxon>
        <taxon>Duplodnaviria</taxon>
        <taxon>Heunggongvirae</taxon>
        <taxon>Uroviricota</taxon>
        <taxon>Caudoviricetes</taxon>
        <taxon>Peduoviridae</taxon>
        <taxon>Maltschvirus</taxon>
        <taxon>Maltschvirus maltsch</taxon>
    </lineage>
</organism>
<dbReference type="GO" id="GO:0003677">
    <property type="term" value="F:DNA binding"/>
    <property type="evidence" value="ECO:0007669"/>
    <property type="project" value="UniProtKB-KW"/>
</dbReference>
<keyword evidence="2" id="KW-0227">DNA damage</keyword>
<evidence type="ECO:0000256" key="3">
    <source>
        <dbReference type="ARBA" id="ARBA00022842"/>
    </source>
</evidence>
<dbReference type="InterPro" id="IPR036397">
    <property type="entry name" value="RNaseH_sf"/>
</dbReference>
<evidence type="ECO:0000256" key="2">
    <source>
        <dbReference type="ARBA" id="ARBA00022763"/>
    </source>
</evidence>
<evidence type="ECO:0000313" key="7">
    <source>
        <dbReference type="EMBL" id="CAB4162688.1"/>
    </source>
</evidence>
<evidence type="ECO:0000256" key="6">
    <source>
        <dbReference type="ARBA" id="ARBA00023204"/>
    </source>
</evidence>
<keyword evidence="7" id="KW-0378">Hydrolase</keyword>
<sequence length="209" mass="23054">MTPTNIYIGLDLSVTGTGFFAVAEHEGEMLATCATFGSSKLRYAERLAHLQLELMECIRQVRWTLETPSILWVGIEDYAMNAKGRITTLAEWGGVARLTLLEHRARTLSVAPSTLKAWTAGHGHSDKSQMAAAIRKRMQQLGWPANMLPAKANDNEVDACALALLVRERVRLEAGTSQESAASKKFLRVPAWECAHARETKAPGPARRR</sequence>
<dbReference type="SUPFAM" id="SSF53098">
    <property type="entry name" value="Ribonuclease H-like"/>
    <property type="match status" value="1"/>
</dbReference>
<dbReference type="InterPro" id="IPR012337">
    <property type="entry name" value="RNaseH-like_sf"/>
</dbReference>
<keyword evidence="7" id="KW-0540">Nuclease</keyword>
<dbReference type="GO" id="GO:0004520">
    <property type="term" value="F:DNA endonuclease activity"/>
    <property type="evidence" value="ECO:0007669"/>
    <property type="project" value="InterPro"/>
</dbReference>